<sequence length="317" mass="35910">SQCPATITRPPVPPSASQCPVTITRPPVPLTPTVKDPPSATLQSGAVCGNPSETIQTSPPSIQSDRHESQEITHKITLFLLELTRTHQQLYFRNKMAFYKKVQNAFSQNGYNLSSEKIRKKLANMLTTYKRVKDRRRATGEGRHTWEYYTQMDELYGSSGIGTAPPGTIQSTPLGLEDTSSERPTISQDQPAGVVMDAQPGTSAMHNTTLSSRQRRSQPSQFLDAFEAHAERRTAVLESLVRPDLERWWRLKERRRQSFERKMLTSLGTIVEELKKMGKRQDQIIKLLQNPNNITKVKVFSSPFQFYLSESTKVLDF</sequence>
<feature type="domain" description="Myb/SANT-like DNA-binding" evidence="2">
    <location>
        <begin position="77"/>
        <end position="155"/>
    </location>
</feature>
<accession>A0AAW2ABJ8</accession>
<dbReference type="Proteomes" id="UP001479290">
    <property type="component" value="Unassembled WGS sequence"/>
</dbReference>
<dbReference type="Pfam" id="PF13837">
    <property type="entry name" value="Myb_DNA-bind_4"/>
    <property type="match status" value="1"/>
</dbReference>
<organism evidence="3 4">
    <name type="scientific">Culter alburnus</name>
    <name type="common">Topmouth culter</name>
    <dbReference type="NCBI Taxonomy" id="194366"/>
    <lineage>
        <taxon>Eukaryota</taxon>
        <taxon>Metazoa</taxon>
        <taxon>Chordata</taxon>
        <taxon>Craniata</taxon>
        <taxon>Vertebrata</taxon>
        <taxon>Euteleostomi</taxon>
        <taxon>Actinopterygii</taxon>
        <taxon>Neopterygii</taxon>
        <taxon>Teleostei</taxon>
        <taxon>Ostariophysi</taxon>
        <taxon>Cypriniformes</taxon>
        <taxon>Xenocyprididae</taxon>
        <taxon>Xenocypridinae</taxon>
        <taxon>Culter</taxon>
    </lineage>
</organism>
<comment type="caution">
    <text evidence="3">The sequence shown here is derived from an EMBL/GenBank/DDBJ whole genome shotgun (WGS) entry which is preliminary data.</text>
</comment>
<keyword evidence="4" id="KW-1185">Reference proteome</keyword>
<gene>
    <name evidence="3" type="ORF">ABG768_028120</name>
</gene>
<dbReference type="EMBL" id="JAWDJR010000009">
    <property type="protein sequence ID" value="KAK9969979.1"/>
    <property type="molecule type" value="Genomic_DNA"/>
</dbReference>
<evidence type="ECO:0000256" key="1">
    <source>
        <dbReference type="SAM" id="MobiDB-lite"/>
    </source>
</evidence>
<dbReference type="AlphaFoldDB" id="A0AAW2ABJ8"/>
<protein>
    <recommendedName>
        <fullName evidence="2">Myb/SANT-like DNA-binding domain-containing protein</fullName>
    </recommendedName>
</protein>
<evidence type="ECO:0000313" key="4">
    <source>
        <dbReference type="Proteomes" id="UP001479290"/>
    </source>
</evidence>
<dbReference type="InterPro" id="IPR044822">
    <property type="entry name" value="Myb_DNA-bind_4"/>
</dbReference>
<evidence type="ECO:0000259" key="2">
    <source>
        <dbReference type="Pfam" id="PF13837"/>
    </source>
</evidence>
<evidence type="ECO:0000313" key="3">
    <source>
        <dbReference type="EMBL" id="KAK9969979.1"/>
    </source>
</evidence>
<proteinExistence type="predicted"/>
<reference evidence="3 4" key="1">
    <citation type="submission" date="2024-05" db="EMBL/GenBank/DDBJ databases">
        <title>A high-quality chromosomal-level genome assembly of Topmouth culter (Culter alburnus).</title>
        <authorList>
            <person name="Zhao H."/>
        </authorList>
    </citation>
    <scope>NUCLEOTIDE SEQUENCE [LARGE SCALE GENOMIC DNA]</scope>
    <source>
        <strain evidence="3">CATC2023</strain>
        <tissue evidence="3">Muscle</tissue>
    </source>
</reference>
<feature type="compositionally biased region" description="Polar residues" evidence="1">
    <location>
        <begin position="51"/>
        <end position="63"/>
    </location>
</feature>
<name>A0AAW2ABJ8_CULAL</name>
<feature type="non-terminal residue" evidence="3">
    <location>
        <position position="1"/>
    </location>
</feature>
<feature type="region of interest" description="Disordered" evidence="1">
    <location>
        <begin position="1"/>
        <end position="67"/>
    </location>
</feature>